<keyword evidence="10" id="KW-0067">ATP-binding</keyword>
<evidence type="ECO:0000256" key="13">
    <source>
        <dbReference type="ARBA" id="ARBA00023317"/>
    </source>
</evidence>
<dbReference type="CDD" id="cd00288">
    <property type="entry name" value="Pyruvate_Kinase"/>
    <property type="match status" value="1"/>
</dbReference>
<dbReference type="InterPro" id="IPR040442">
    <property type="entry name" value="Pyrv_kinase-like_dom_sf"/>
</dbReference>
<dbReference type="InterPro" id="IPR036918">
    <property type="entry name" value="Pyrv_Knase_C_sf"/>
</dbReference>
<evidence type="ECO:0000313" key="18">
    <source>
        <dbReference type="EMBL" id="CAG8572582.1"/>
    </source>
</evidence>
<dbReference type="NCBIfam" id="NF004491">
    <property type="entry name" value="PRK05826.1"/>
    <property type="match status" value="1"/>
</dbReference>
<keyword evidence="9 15" id="KW-0418">Kinase</keyword>
<dbReference type="Pfam" id="PF02887">
    <property type="entry name" value="PK_C"/>
    <property type="match status" value="1"/>
</dbReference>
<dbReference type="GO" id="GO:0000287">
    <property type="term" value="F:magnesium ion binding"/>
    <property type="evidence" value="ECO:0007669"/>
    <property type="project" value="InterPro"/>
</dbReference>
<dbReference type="GO" id="GO:0030955">
    <property type="term" value="F:potassium ion binding"/>
    <property type="evidence" value="ECO:0007669"/>
    <property type="project" value="InterPro"/>
</dbReference>
<dbReference type="InterPro" id="IPR015813">
    <property type="entry name" value="Pyrv/PenolPyrv_kinase-like_dom"/>
</dbReference>
<dbReference type="EC" id="2.7.1.40" evidence="5 15"/>
<comment type="cofactor">
    <cofactor evidence="2">
        <name>K(+)</name>
        <dbReference type="ChEBI" id="CHEBI:29103"/>
    </cofactor>
</comment>
<evidence type="ECO:0000256" key="12">
    <source>
        <dbReference type="ARBA" id="ARBA00023152"/>
    </source>
</evidence>
<dbReference type="EMBL" id="CAJVPI010000792">
    <property type="protein sequence ID" value="CAG8572582.1"/>
    <property type="molecule type" value="Genomic_DNA"/>
</dbReference>
<dbReference type="InterPro" id="IPR015793">
    <property type="entry name" value="Pyrv_Knase_brl"/>
</dbReference>
<dbReference type="InterPro" id="IPR015795">
    <property type="entry name" value="Pyrv_Knase_C"/>
</dbReference>
<dbReference type="Gene3D" id="3.40.1380.20">
    <property type="entry name" value="Pyruvate kinase, C-terminal domain"/>
    <property type="match status" value="1"/>
</dbReference>
<dbReference type="Proteomes" id="UP000789739">
    <property type="component" value="Unassembled WGS sequence"/>
</dbReference>
<comment type="catalytic activity">
    <reaction evidence="14 15">
        <text>pyruvate + ATP = phosphoenolpyruvate + ADP + H(+)</text>
        <dbReference type="Rhea" id="RHEA:18157"/>
        <dbReference type="ChEBI" id="CHEBI:15361"/>
        <dbReference type="ChEBI" id="CHEBI:15378"/>
        <dbReference type="ChEBI" id="CHEBI:30616"/>
        <dbReference type="ChEBI" id="CHEBI:58702"/>
        <dbReference type="ChEBI" id="CHEBI:456216"/>
        <dbReference type="EC" id="2.7.1.40"/>
    </reaction>
</comment>
<dbReference type="AlphaFoldDB" id="A0A9N9BL39"/>
<dbReference type="InterPro" id="IPR001697">
    <property type="entry name" value="Pyr_Knase"/>
</dbReference>
<evidence type="ECO:0000313" key="19">
    <source>
        <dbReference type="Proteomes" id="UP000789739"/>
    </source>
</evidence>
<keyword evidence="13" id="KW-0670">Pyruvate</keyword>
<dbReference type="GO" id="GO:0004743">
    <property type="term" value="F:pyruvate kinase activity"/>
    <property type="evidence" value="ECO:0007669"/>
    <property type="project" value="UniProtKB-EC"/>
</dbReference>
<evidence type="ECO:0000256" key="3">
    <source>
        <dbReference type="ARBA" id="ARBA00004997"/>
    </source>
</evidence>
<protein>
    <recommendedName>
        <fullName evidence="5 15">Pyruvate kinase</fullName>
        <ecNumber evidence="5 15">2.7.1.40</ecNumber>
    </recommendedName>
</protein>
<comment type="pathway">
    <text evidence="3 15">Carbohydrate degradation; glycolysis; pyruvate from D-glyceraldehyde 3-phosphate: step 5/5.</text>
</comment>
<keyword evidence="19" id="KW-1185">Reference proteome</keyword>
<dbReference type="NCBIfam" id="NF004978">
    <property type="entry name" value="PRK06354.1"/>
    <property type="match status" value="1"/>
</dbReference>
<dbReference type="InterPro" id="IPR018209">
    <property type="entry name" value="Pyrv_Knase_AS"/>
</dbReference>
<comment type="caution">
    <text evidence="18">The sequence shown here is derived from an EMBL/GenBank/DDBJ whole genome shotgun (WGS) entry which is preliminary data.</text>
</comment>
<dbReference type="GO" id="GO:0005524">
    <property type="term" value="F:ATP binding"/>
    <property type="evidence" value="ECO:0007669"/>
    <property type="project" value="UniProtKB-KW"/>
</dbReference>
<evidence type="ECO:0000259" key="16">
    <source>
        <dbReference type="Pfam" id="PF00224"/>
    </source>
</evidence>
<evidence type="ECO:0000256" key="14">
    <source>
        <dbReference type="ARBA" id="ARBA00048152"/>
    </source>
</evidence>
<dbReference type="PROSITE" id="PS00110">
    <property type="entry name" value="PYRUVATE_KINASE"/>
    <property type="match status" value="1"/>
</dbReference>
<evidence type="ECO:0000256" key="7">
    <source>
        <dbReference type="ARBA" id="ARBA00022723"/>
    </source>
</evidence>
<evidence type="ECO:0000256" key="10">
    <source>
        <dbReference type="ARBA" id="ARBA00022840"/>
    </source>
</evidence>
<dbReference type="SUPFAM" id="SSF52935">
    <property type="entry name" value="PK C-terminal domain-like"/>
    <property type="match status" value="1"/>
</dbReference>
<dbReference type="FunFam" id="3.20.20.60:FF:000001">
    <property type="entry name" value="Pyruvate kinase"/>
    <property type="match status" value="1"/>
</dbReference>
<organism evidence="18 19">
    <name type="scientific">Paraglomus brasilianum</name>
    <dbReference type="NCBI Taxonomy" id="144538"/>
    <lineage>
        <taxon>Eukaryota</taxon>
        <taxon>Fungi</taxon>
        <taxon>Fungi incertae sedis</taxon>
        <taxon>Mucoromycota</taxon>
        <taxon>Glomeromycotina</taxon>
        <taxon>Glomeromycetes</taxon>
        <taxon>Paraglomerales</taxon>
        <taxon>Paraglomeraceae</taxon>
        <taxon>Paraglomus</taxon>
    </lineage>
</organism>
<dbReference type="Pfam" id="PF00224">
    <property type="entry name" value="PK"/>
    <property type="match status" value="1"/>
</dbReference>
<dbReference type="InterPro" id="IPR015806">
    <property type="entry name" value="Pyrv_Knase_insert_dom_sf"/>
</dbReference>
<feature type="domain" description="Pyruvate kinase barrel" evidence="16">
    <location>
        <begin position="23"/>
        <end position="353"/>
    </location>
</feature>
<accession>A0A9N9BL39</accession>
<reference evidence="18" key="1">
    <citation type="submission" date="2021-06" db="EMBL/GenBank/DDBJ databases">
        <authorList>
            <person name="Kallberg Y."/>
            <person name="Tangrot J."/>
            <person name="Rosling A."/>
        </authorList>
    </citation>
    <scope>NUCLEOTIDE SEQUENCE</scope>
    <source>
        <strain evidence="18">BR232B</strain>
    </source>
</reference>
<evidence type="ECO:0000256" key="9">
    <source>
        <dbReference type="ARBA" id="ARBA00022777"/>
    </source>
</evidence>
<evidence type="ECO:0000256" key="5">
    <source>
        <dbReference type="ARBA" id="ARBA00012142"/>
    </source>
</evidence>
<dbReference type="NCBIfam" id="TIGR01064">
    <property type="entry name" value="pyruv_kin"/>
    <property type="match status" value="1"/>
</dbReference>
<feature type="domain" description="Pyruvate kinase C-terminal" evidence="17">
    <location>
        <begin position="388"/>
        <end position="482"/>
    </location>
</feature>
<proteinExistence type="inferred from homology"/>
<dbReference type="SUPFAM" id="SSF50800">
    <property type="entry name" value="PK beta-barrel domain-like"/>
    <property type="match status" value="1"/>
</dbReference>
<dbReference type="PRINTS" id="PR01050">
    <property type="entry name" value="PYRUVTKNASE"/>
</dbReference>
<dbReference type="Gene3D" id="3.20.20.60">
    <property type="entry name" value="Phosphoenolpyruvate-binding domains"/>
    <property type="match status" value="1"/>
</dbReference>
<dbReference type="GO" id="GO:0006950">
    <property type="term" value="P:response to stress"/>
    <property type="evidence" value="ECO:0007669"/>
    <property type="project" value="UniProtKB-ARBA"/>
</dbReference>
<comment type="similarity">
    <text evidence="4 15">Belongs to the pyruvate kinase family.</text>
</comment>
<evidence type="ECO:0000256" key="4">
    <source>
        <dbReference type="ARBA" id="ARBA00008663"/>
    </source>
</evidence>
<name>A0A9N9BL39_9GLOM</name>
<keyword evidence="11 15" id="KW-0460">Magnesium</keyword>
<keyword evidence="7" id="KW-0479">Metal-binding</keyword>
<gene>
    <name evidence="18" type="ORF">PBRASI_LOCUS6181</name>
</gene>
<dbReference type="SUPFAM" id="SSF51621">
    <property type="entry name" value="Phosphoenolpyruvate/pyruvate domain"/>
    <property type="match status" value="1"/>
</dbReference>
<dbReference type="PANTHER" id="PTHR11817">
    <property type="entry name" value="PYRUVATE KINASE"/>
    <property type="match status" value="1"/>
</dbReference>
<dbReference type="GO" id="GO:0016301">
    <property type="term" value="F:kinase activity"/>
    <property type="evidence" value="ECO:0007669"/>
    <property type="project" value="UniProtKB-KW"/>
</dbReference>
<evidence type="ECO:0000256" key="1">
    <source>
        <dbReference type="ARBA" id="ARBA00001946"/>
    </source>
</evidence>
<evidence type="ECO:0000256" key="6">
    <source>
        <dbReference type="ARBA" id="ARBA00022679"/>
    </source>
</evidence>
<keyword evidence="8" id="KW-0547">Nucleotide-binding</keyword>
<dbReference type="OrthoDB" id="108365at2759"/>
<sequence length="553" mass="60965">MSSETSRLGWITSLTLDFPTQIIRKTSIICTIGPSTNSVEKIVELRSAGMNIVRLNFSHGSHEASVRYHKSVIDNVRKSHELHRGRPVAIALDTKGPEIRTGIMKDNIELPIKAGHRMTITVDDKYANSCDLNALYVDYKNLSKVIDVGKVIYVDDGILSFKVLEVHDDHLKVQALNSGTLSSKKGVNLPQTDVDLPAISEKDKGDLKFGVENKVDMVFASFIRSADDVKAVRAVLGEEGKVIKVIAKIENYQGVNNFDEILREADGIMVARGDLGIEIPASQVFVAQKMMISKCNVAGKPVICATQMLESMTYNPRPTRAEVSDVANAVLDGADCVMLSGETAKGAYPIKTVEMMHETCVRAESVICYPPLFNELRALTATPTDIPETVASSAVSAAHDQQAKCILVLSTSGTTARLISKYKPQCPIITVTRNAQTARQVHLCRGCYPFIYDQPRKDDWQEDVESRIMWGMSQAVQLGYVEVVLLVWEINCGRKLGTLTLAYLNYIYISAERVSFFVHFRVLHAGDTVIAIQGWKGGLGNTNTMRILQAPED</sequence>
<dbReference type="FunFam" id="2.40.33.10:FF:000001">
    <property type="entry name" value="Pyruvate kinase"/>
    <property type="match status" value="1"/>
</dbReference>
<evidence type="ECO:0000259" key="17">
    <source>
        <dbReference type="Pfam" id="PF02887"/>
    </source>
</evidence>
<comment type="cofactor">
    <cofactor evidence="1">
        <name>Mg(2+)</name>
        <dbReference type="ChEBI" id="CHEBI:18420"/>
    </cofactor>
</comment>
<evidence type="ECO:0000256" key="8">
    <source>
        <dbReference type="ARBA" id="ARBA00022741"/>
    </source>
</evidence>
<keyword evidence="6 15" id="KW-0808">Transferase</keyword>
<dbReference type="Gene3D" id="2.40.33.10">
    <property type="entry name" value="PK beta-barrel domain-like"/>
    <property type="match status" value="1"/>
</dbReference>
<keyword evidence="12 15" id="KW-0324">Glycolysis</keyword>
<evidence type="ECO:0000256" key="15">
    <source>
        <dbReference type="RuleBase" id="RU000504"/>
    </source>
</evidence>
<evidence type="ECO:0000256" key="2">
    <source>
        <dbReference type="ARBA" id="ARBA00001958"/>
    </source>
</evidence>
<evidence type="ECO:0000256" key="11">
    <source>
        <dbReference type="ARBA" id="ARBA00022842"/>
    </source>
</evidence>
<dbReference type="InterPro" id="IPR011037">
    <property type="entry name" value="Pyrv_Knase-like_insert_dom_sf"/>
</dbReference>